<evidence type="ECO:0000313" key="4">
    <source>
        <dbReference type="Proteomes" id="UP001630127"/>
    </source>
</evidence>
<keyword evidence="4" id="KW-1185">Reference proteome</keyword>
<dbReference type="Gene3D" id="3.80.10.10">
    <property type="entry name" value="Ribonuclease Inhibitor"/>
    <property type="match status" value="1"/>
</dbReference>
<name>A0ABD3AU25_9GENT</name>
<evidence type="ECO:0000313" key="3">
    <source>
        <dbReference type="EMBL" id="KAL3534713.1"/>
    </source>
</evidence>
<organism evidence="3 4">
    <name type="scientific">Cinchona calisaya</name>
    <dbReference type="NCBI Taxonomy" id="153742"/>
    <lineage>
        <taxon>Eukaryota</taxon>
        <taxon>Viridiplantae</taxon>
        <taxon>Streptophyta</taxon>
        <taxon>Embryophyta</taxon>
        <taxon>Tracheophyta</taxon>
        <taxon>Spermatophyta</taxon>
        <taxon>Magnoliopsida</taxon>
        <taxon>eudicotyledons</taxon>
        <taxon>Gunneridae</taxon>
        <taxon>Pentapetalae</taxon>
        <taxon>asterids</taxon>
        <taxon>lamiids</taxon>
        <taxon>Gentianales</taxon>
        <taxon>Rubiaceae</taxon>
        <taxon>Cinchonoideae</taxon>
        <taxon>Cinchoneae</taxon>
        <taxon>Cinchona</taxon>
    </lineage>
</organism>
<comment type="caution">
    <text evidence="3">The sequence shown here is derived from an EMBL/GenBank/DDBJ whole genome shotgun (WGS) entry which is preliminary data.</text>
</comment>
<feature type="domain" description="Disease resistance protein At4g27190-like leucine-rich repeats" evidence="2">
    <location>
        <begin position="96"/>
        <end position="198"/>
    </location>
</feature>
<gene>
    <name evidence="3" type="ORF">ACH5RR_003174</name>
</gene>
<evidence type="ECO:0000259" key="2">
    <source>
        <dbReference type="Pfam" id="PF23247"/>
    </source>
</evidence>
<accession>A0ABD3AU25</accession>
<protein>
    <recommendedName>
        <fullName evidence="2">Disease resistance protein At4g27190-like leucine-rich repeats domain-containing protein</fullName>
    </recommendedName>
</protein>
<dbReference type="AlphaFoldDB" id="A0ABD3AU25"/>
<sequence length="204" mass="23348">MIKDAFPKESEEEENTSKTIRFTRLQHLKFQNLPSLTTFSKEIDSIEFSSLSNLDIYDLAAFKSLCTQHNSHISTDINIEKSLVDGNVSFPGARRLEIRGLNTVHEIWSSEVKSTDFLRLEVLVIKSSCSCKSLFSSSMAEGLKHLKELQVQISDCKMMKEVIAEEEEHRPGKQTKSFFPQLERLELGSLHDLRTFCHVNHSLE</sequence>
<keyword evidence="1" id="KW-0611">Plant defense</keyword>
<proteinExistence type="predicted"/>
<dbReference type="Proteomes" id="UP001630127">
    <property type="component" value="Unassembled WGS sequence"/>
</dbReference>
<dbReference type="InterPro" id="IPR050905">
    <property type="entry name" value="Plant_NBS-LRR"/>
</dbReference>
<evidence type="ECO:0000256" key="1">
    <source>
        <dbReference type="ARBA" id="ARBA00022821"/>
    </source>
</evidence>
<dbReference type="Pfam" id="PF23247">
    <property type="entry name" value="LRR_RPS2"/>
    <property type="match status" value="1"/>
</dbReference>
<dbReference type="PANTHER" id="PTHR33463:SF198">
    <property type="entry name" value="RPP4C3"/>
    <property type="match status" value="1"/>
</dbReference>
<reference evidence="3 4" key="1">
    <citation type="submission" date="2024-11" db="EMBL/GenBank/DDBJ databases">
        <title>A near-complete genome assembly of Cinchona calisaya.</title>
        <authorList>
            <person name="Lian D.C."/>
            <person name="Zhao X.W."/>
            <person name="Wei L."/>
        </authorList>
    </citation>
    <scope>NUCLEOTIDE SEQUENCE [LARGE SCALE GENOMIC DNA]</scope>
    <source>
        <tissue evidence="3">Nenye</tissue>
    </source>
</reference>
<dbReference type="InterPro" id="IPR032675">
    <property type="entry name" value="LRR_dom_sf"/>
</dbReference>
<dbReference type="InterPro" id="IPR057135">
    <property type="entry name" value="At4g27190-like_LRR"/>
</dbReference>
<dbReference type="PANTHER" id="PTHR33463">
    <property type="entry name" value="NB-ARC DOMAIN-CONTAINING PROTEIN-RELATED"/>
    <property type="match status" value="1"/>
</dbReference>
<dbReference type="EMBL" id="JBJUIK010000002">
    <property type="protein sequence ID" value="KAL3534713.1"/>
    <property type="molecule type" value="Genomic_DNA"/>
</dbReference>